<organism evidence="3 4">
    <name type="scientific">Listeria monocytogenes serotype 4a (strain M7)</name>
    <dbReference type="NCBI Taxonomy" id="1030009"/>
    <lineage>
        <taxon>Bacteria</taxon>
        <taxon>Bacillati</taxon>
        <taxon>Bacillota</taxon>
        <taxon>Bacilli</taxon>
        <taxon>Bacillales</taxon>
        <taxon>Listeriaceae</taxon>
        <taxon>Listeria</taxon>
    </lineage>
</organism>
<accession>A0A0E0UUL0</accession>
<dbReference type="PANTHER" id="PTHR43080">
    <property type="entry name" value="CBS DOMAIN-CONTAINING PROTEIN CBSX3, MITOCHONDRIAL"/>
    <property type="match status" value="1"/>
</dbReference>
<dbReference type="InterPro" id="IPR000644">
    <property type="entry name" value="CBS_dom"/>
</dbReference>
<evidence type="ECO:0000259" key="2">
    <source>
        <dbReference type="Pfam" id="PF00571"/>
    </source>
</evidence>
<protein>
    <submittedName>
        <fullName evidence="3">Putative CBS domain protein</fullName>
    </submittedName>
</protein>
<dbReference type="Proteomes" id="UP000000486">
    <property type="component" value="Chromosome"/>
</dbReference>
<dbReference type="Pfam" id="PF00571">
    <property type="entry name" value="CBS"/>
    <property type="match status" value="1"/>
</dbReference>
<dbReference type="EMBL" id="CP002816">
    <property type="protein sequence ID" value="AEH92051.1"/>
    <property type="molecule type" value="Genomic_DNA"/>
</dbReference>
<dbReference type="InterPro" id="IPR048125">
    <property type="entry name" value="CBS_CbpB"/>
</dbReference>
<dbReference type="InterPro" id="IPR051257">
    <property type="entry name" value="Diverse_CBS-Domain"/>
</dbReference>
<sequence length="150" mass="17236">MISNRFGQFIDNELADSMISAEKVAHVQLGNNLEHALLVLTKCGYSVIPVLDFEFKLHGLISAAMITDAILGLERIEFERLEDLKVEDVMQTDFPVIKDFNNNERIVHLLVDHPFVCVVDADHHFEGIVTRRVVLKQVNRYIHLQVEENR</sequence>
<dbReference type="PATRIC" id="fig|1030009.3.peg.1034"/>
<dbReference type="SUPFAM" id="SSF54631">
    <property type="entry name" value="CBS-domain pair"/>
    <property type="match status" value="1"/>
</dbReference>
<dbReference type="Gene3D" id="3.10.580.10">
    <property type="entry name" value="CBS-domain"/>
    <property type="match status" value="1"/>
</dbReference>
<evidence type="ECO:0000313" key="4">
    <source>
        <dbReference type="Proteomes" id="UP000000486"/>
    </source>
</evidence>
<dbReference type="AlphaFoldDB" id="A0A0E0UUL0"/>
<reference evidence="3 4" key="1">
    <citation type="journal article" date="2011" name="J. Bacteriol.">
        <title>Genome sequence of the nonpathogenic Listeria monocytogenes serovar 4a strain M7.</title>
        <authorList>
            <person name="Chen J."/>
            <person name="Xia Y."/>
            <person name="Cheng C."/>
            <person name="Fang C."/>
            <person name="Shan Y."/>
            <person name="Jin G."/>
            <person name="Fang W."/>
        </authorList>
    </citation>
    <scope>NUCLEOTIDE SEQUENCE [LARGE SCALE GENOMIC DNA]</scope>
    <source>
        <strain evidence="3 4">M7</strain>
    </source>
</reference>
<gene>
    <name evidence="3" type="ordered locus">LMM7_1046</name>
</gene>
<dbReference type="InterPro" id="IPR046342">
    <property type="entry name" value="CBS_dom_sf"/>
</dbReference>
<name>A0A0E0UUL0_LISMM</name>
<evidence type="ECO:0000256" key="1">
    <source>
        <dbReference type="ARBA" id="ARBA00023122"/>
    </source>
</evidence>
<dbReference type="RefSeq" id="WP_003726554.1">
    <property type="nucleotide sequence ID" value="NC_017537.1"/>
</dbReference>
<proteinExistence type="predicted"/>
<feature type="domain" description="CBS" evidence="2">
    <location>
        <begin position="86"/>
        <end position="137"/>
    </location>
</feature>
<dbReference type="KEGG" id="lmq:LMM7_1046"/>
<dbReference type="CDD" id="cd04643">
    <property type="entry name" value="CBS_pair_bac"/>
    <property type="match status" value="1"/>
</dbReference>
<keyword evidence="1" id="KW-0129">CBS domain</keyword>
<evidence type="ECO:0000313" key="3">
    <source>
        <dbReference type="EMBL" id="AEH92051.1"/>
    </source>
</evidence>
<dbReference type="HOGENOM" id="CLU_117108_1_1_9"/>
<dbReference type="NCBIfam" id="NF041630">
    <property type="entry name" value="CBS_CbpB"/>
    <property type="match status" value="1"/>
</dbReference>
<dbReference type="PANTHER" id="PTHR43080:SF30">
    <property type="entry name" value="CYCLIC DI-AMP RECEPTOR B"/>
    <property type="match status" value="1"/>
</dbReference>